<evidence type="ECO:0000313" key="2">
    <source>
        <dbReference type="Proteomes" id="UP000298324"/>
    </source>
</evidence>
<dbReference type="InterPro" id="IPR003374">
    <property type="entry name" value="ApbE-like_sf"/>
</dbReference>
<dbReference type="RefSeq" id="WP_190239209.1">
    <property type="nucleotide sequence ID" value="NZ_QFGA01000001.1"/>
</dbReference>
<comment type="caution">
    <text evidence="1">The sequence shown here is derived from an EMBL/GenBank/DDBJ whole genome shotgun (WGS) entry which is preliminary data.</text>
</comment>
<proteinExistence type="predicted"/>
<dbReference type="Proteomes" id="UP000298324">
    <property type="component" value="Unassembled WGS sequence"/>
</dbReference>
<protein>
    <recommendedName>
        <fullName evidence="3">FAD:protein FMN transferase</fullName>
    </recommendedName>
</protein>
<reference evidence="1 2" key="1">
    <citation type="journal article" date="2018" name="Environ. Microbiol.">
        <title>Novel energy conservation strategies and behaviour of Pelotomaculum schinkii driving syntrophic propionate catabolism.</title>
        <authorList>
            <person name="Hidalgo-Ahumada C.A.P."/>
            <person name="Nobu M.K."/>
            <person name="Narihiro T."/>
            <person name="Tamaki H."/>
            <person name="Liu W.T."/>
            <person name="Kamagata Y."/>
            <person name="Stams A.J.M."/>
            <person name="Imachi H."/>
            <person name="Sousa D.Z."/>
        </authorList>
    </citation>
    <scope>NUCLEOTIDE SEQUENCE [LARGE SCALE GENOMIC DNA]</scope>
    <source>
        <strain evidence="1 2">HH</strain>
    </source>
</reference>
<keyword evidence="2" id="KW-1185">Reference proteome</keyword>
<name>A0A4Y7RER0_9FIRM</name>
<dbReference type="EMBL" id="QFGA01000001">
    <property type="protein sequence ID" value="TEB07269.1"/>
    <property type="molecule type" value="Genomic_DNA"/>
</dbReference>
<dbReference type="SUPFAM" id="SSF143631">
    <property type="entry name" value="ApbE-like"/>
    <property type="match status" value="1"/>
</dbReference>
<organism evidence="1 2">
    <name type="scientific">Pelotomaculum schinkii</name>
    <dbReference type="NCBI Taxonomy" id="78350"/>
    <lineage>
        <taxon>Bacteria</taxon>
        <taxon>Bacillati</taxon>
        <taxon>Bacillota</taxon>
        <taxon>Clostridia</taxon>
        <taxon>Eubacteriales</taxon>
        <taxon>Desulfotomaculaceae</taxon>
        <taxon>Pelotomaculum</taxon>
    </lineage>
</organism>
<dbReference type="Gene3D" id="3.10.520.10">
    <property type="entry name" value="ApbE-like domains"/>
    <property type="match status" value="1"/>
</dbReference>
<evidence type="ECO:0000313" key="1">
    <source>
        <dbReference type="EMBL" id="TEB07269.1"/>
    </source>
</evidence>
<dbReference type="AlphaFoldDB" id="A0A4Y7RER0"/>
<evidence type="ECO:0008006" key="3">
    <source>
        <dbReference type="Google" id="ProtNLM"/>
    </source>
</evidence>
<gene>
    <name evidence="1" type="ORF">Psch_00816</name>
</gene>
<sequence>MITTLSNDRVFLDYGPMQMLLAASAGDRAMTAELRQAAAYAVKVLKELAEVQSLAKERNTANRLDPAEAPLALKLMVEAVEVAGDETLTPMAAVAGAFADIVADLLAAKGASKVLINNGGDIAVRLCDEEKTRIGLTPGIDSTGFTHVVNLAGKGCIGGVATSGLGGRSFTKGIAGAVTVLAHTARVADACATIVANHCFAVDPGIIQLPAEKIDPNTDIPGHLVTVHLGNLKPGTKEKALANGLAKAKELVDKDVIYGAVIFLDTGVAMVPEGLCQPK</sequence>
<accession>A0A4Y7RER0</accession>